<comment type="similarity">
    <text evidence="1">In the C-terminal section; belongs to the class-I pyridoxal-phosphate-dependent aminotransferase family.</text>
</comment>
<dbReference type="SUPFAM" id="SSF46785">
    <property type="entry name" value="Winged helix' DNA-binding domain"/>
    <property type="match status" value="1"/>
</dbReference>
<dbReference type="Proteomes" id="UP000001812">
    <property type="component" value="Chromosome II"/>
</dbReference>
<dbReference type="Pfam" id="PF00392">
    <property type="entry name" value="GntR"/>
    <property type="match status" value="1"/>
</dbReference>
<keyword evidence="3" id="KW-0805">Transcription regulation</keyword>
<evidence type="ECO:0000313" key="7">
    <source>
        <dbReference type="EMBL" id="EET04288.1"/>
    </source>
</evidence>
<dbReference type="PANTHER" id="PTHR46577">
    <property type="entry name" value="HTH-TYPE TRANSCRIPTIONAL REGULATORY PROTEIN GABR"/>
    <property type="match status" value="1"/>
</dbReference>
<dbReference type="GO" id="GO:0003677">
    <property type="term" value="F:DNA binding"/>
    <property type="evidence" value="ECO:0007669"/>
    <property type="project" value="UniProtKB-KW"/>
</dbReference>
<keyword evidence="4" id="KW-0238">DNA-binding</keyword>
<dbReference type="InterPro" id="IPR004839">
    <property type="entry name" value="Aminotransferase_I/II_large"/>
</dbReference>
<keyword evidence="7" id="KW-0032">Aminotransferase</keyword>
<keyword evidence="5" id="KW-0804">Transcription</keyword>
<gene>
    <name evidence="7" type="ORF">BURPS1710A_A0125</name>
</gene>
<proteinExistence type="inferred from homology"/>
<dbReference type="InterPro" id="IPR036390">
    <property type="entry name" value="WH_DNA-bd_sf"/>
</dbReference>
<evidence type="ECO:0000256" key="4">
    <source>
        <dbReference type="ARBA" id="ARBA00023125"/>
    </source>
</evidence>
<dbReference type="InterPro" id="IPR036388">
    <property type="entry name" value="WH-like_DNA-bd_sf"/>
</dbReference>
<keyword evidence="7" id="KW-0808">Transferase</keyword>
<dbReference type="EMBL" id="CM000833">
    <property type="protein sequence ID" value="EET04288.1"/>
    <property type="molecule type" value="Genomic_DNA"/>
</dbReference>
<dbReference type="Gene3D" id="1.10.10.10">
    <property type="entry name" value="Winged helix-like DNA-binding domain superfamily/Winged helix DNA-binding domain"/>
    <property type="match status" value="1"/>
</dbReference>
<sequence length="511" mass="55253">MRLLNFGATMDYGVLLSNFERDTARDALARASQQHRLYACLRAAILNGTLEAGTYLMSSRALAETLRIARNTVLYAYERLAAEGFVVARRQGTMVARVGLPAASATASPAHARPALARRVTGLPDIDADDEREPLPFLPGMPALDQFPLAPWRRAVERAWRRIGPAQLGHAPLGGNLRLRQAIAEYLRVSRGIGCDARQVFITDGTQHGLDLCARTLADAGDTVWIEHPGYAGARAAFEAADLRLVPIPVDADGLAPSAEHWRAHPPRLVYITPSHQYPLGAVMSVERRVALVANARAAGAWIVEDDYDSEFRHFGAPLAALQSLGDDAPVVYLGTFSKTMFPTLRIGFVVASAALAPQLRHTIGALAPRGRLAEQLALADFIEAGHFTRHLRRMRRLYEERRDALQDALARHLGGALTVSGGAGGMHLSARLDAPVADVDVARAALARAITVRPLSRFCLPGTDRAAYNGLVLGYGAVPIEQIDACVRRLGAAIDDALREVTRAPRDAAR</sequence>
<protein>
    <submittedName>
        <fullName evidence="7">Transcriptional regulator, GntR family/aminotransferase, classes I and II</fullName>
    </submittedName>
</protein>
<dbReference type="InterPro" id="IPR015421">
    <property type="entry name" value="PyrdxlP-dep_Trfase_major"/>
</dbReference>
<dbReference type="CDD" id="cd00609">
    <property type="entry name" value="AAT_like"/>
    <property type="match status" value="1"/>
</dbReference>
<evidence type="ECO:0000256" key="3">
    <source>
        <dbReference type="ARBA" id="ARBA00023015"/>
    </source>
</evidence>
<keyword evidence="2" id="KW-0663">Pyridoxal phosphate</keyword>
<dbReference type="Pfam" id="PF00155">
    <property type="entry name" value="Aminotran_1_2"/>
    <property type="match status" value="1"/>
</dbReference>
<dbReference type="GO" id="GO:0008483">
    <property type="term" value="F:transaminase activity"/>
    <property type="evidence" value="ECO:0007669"/>
    <property type="project" value="UniProtKB-KW"/>
</dbReference>
<dbReference type="PROSITE" id="PS50949">
    <property type="entry name" value="HTH_GNTR"/>
    <property type="match status" value="1"/>
</dbReference>
<dbReference type="CDD" id="cd07377">
    <property type="entry name" value="WHTH_GntR"/>
    <property type="match status" value="1"/>
</dbReference>
<reference evidence="7" key="1">
    <citation type="submission" date="2009-05" db="EMBL/GenBank/DDBJ databases">
        <authorList>
            <person name="Harkins D.M."/>
            <person name="DeShazer D."/>
            <person name="Woods D.E."/>
            <person name="Brinkac L.M."/>
            <person name="Brown K.A."/>
            <person name="Hung G.C."/>
            <person name="Tuanyok A."/>
            <person name="Zhang B."/>
            <person name="Nierman W.C."/>
        </authorList>
    </citation>
    <scope>NUCLEOTIDE SEQUENCE [LARGE SCALE GENOMIC DNA]</scope>
    <source>
        <strain evidence="7">1710a</strain>
    </source>
</reference>
<evidence type="ECO:0000256" key="5">
    <source>
        <dbReference type="ARBA" id="ARBA00023163"/>
    </source>
</evidence>
<dbReference type="Gene3D" id="3.40.640.10">
    <property type="entry name" value="Type I PLP-dependent aspartate aminotransferase-like (Major domain)"/>
    <property type="match status" value="1"/>
</dbReference>
<organism evidence="7">
    <name type="scientific">Burkholderia pseudomallei 1710a</name>
    <dbReference type="NCBI Taxonomy" id="320371"/>
    <lineage>
        <taxon>Bacteria</taxon>
        <taxon>Pseudomonadati</taxon>
        <taxon>Pseudomonadota</taxon>
        <taxon>Betaproteobacteria</taxon>
        <taxon>Burkholderiales</taxon>
        <taxon>Burkholderiaceae</taxon>
        <taxon>Burkholderia</taxon>
        <taxon>pseudomallei group</taxon>
    </lineage>
</organism>
<dbReference type="HOGENOM" id="CLU_017584_0_1_4"/>
<evidence type="ECO:0000259" key="6">
    <source>
        <dbReference type="PROSITE" id="PS50949"/>
    </source>
</evidence>
<dbReference type="SUPFAM" id="SSF53383">
    <property type="entry name" value="PLP-dependent transferases"/>
    <property type="match status" value="1"/>
</dbReference>
<dbReference type="GO" id="GO:0030170">
    <property type="term" value="F:pyridoxal phosphate binding"/>
    <property type="evidence" value="ECO:0007669"/>
    <property type="project" value="InterPro"/>
</dbReference>
<feature type="domain" description="HTH gntR-type" evidence="6">
    <location>
        <begin position="31"/>
        <end position="98"/>
    </location>
</feature>
<evidence type="ECO:0000256" key="1">
    <source>
        <dbReference type="ARBA" id="ARBA00005384"/>
    </source>
</evidence>
<evidence type="ECO:0000256" key="2">
    <source>
        <dbReference type="ARBA" id="ARBA00022898"/>
    </source>
</evidence>
<dbReference type="GO" id="GO:0003700">
    <property type="term" value="F:DNA-binding transcription factor activity"/>
    <property type="evidence" value="ECO:0007669"/>
    <property type="project" value="InterPro"/>
</dbReference>
<name>A0A0E1VTR9_BURPE</name>
<dbReference type="InterPro" id="IPR051446">
    <property type="entry name" value="HTH_trans_reg/aminotransferase"/>
</dbReference>
<dbReference type="InterPro" id="IPR015424">
    <property type="entry name" value="PyrdxlP-dep_Trfase"/>
</dbReference>
<dbReference type="AlphaFoldDB" id="A0A0E1VTR9"/>
<accession>A0A0E1VTR9</accession>
<dbReference type="SMART" id="SM00345">
    <property type="entry name" value="HTH_GNTR"/>
    <property type="match status" value="1"/>
</dbReference>
<dbReference type="InterPro" id="IPR000524">
    <property type="entry name" value="Tscrpt_reg_HTH_GntR"/>
</dbReference>
<dbReference type="PANTHER" id="PTHR46577:SF1">
    <property type="entry name" value="HTH-TYPE TRANSCRIPTIONAL REGULATORY PROTEIN GABR"/>
    <property type="match status" value="1"/>
</dbReference>